<dbReference type="InterPro" id="IPR018060">
    <property type="entry name" value="HTH_AraC"/>
</dbReference>
<evidence type="ECO:0000256" key="1">
    <source>
        <dbReference type="ARBA" id="ARBA00023015"/>
    </source>
</evidence>
<evidence type="ECO:0000313" key="7">
    <source>
        <dbReference type="EMBL" id="WFE88019.1"/>
    </source>
</evidence>
<dbReference type="Gene3D" id="1.10.10.60">
    <property type="entry name" value="Homeodomain-like"/>
    <property type="match status" value="1"/>
</dbReference>
<dbReference type="SUPFAM" id="SSF46689">
    <property type="entry name" value="Homeodomain-like"/>
    <property type="match status" value="1"/>
</dbReference>
<organism evidence="7 8">
    <name type="scientific">Roseibium porphyridii</name>
    <dbReference type="NCBI Taxonomy" id="2866279"/>
    <lineage>
        <taxon>Bacteria</taxon>
        <taxon>Pseudomonadati</taxon>
        <taxon>Pseudomonadota</taxon>
        <taxon>Alphaproteobacteria</taxon>
        <taxon>Hyphomicrobiales</taxon>
        <taxon>Stappiaceae</taxon>
        <taxon>Roseibium</taxon>
    </lineage>
</organism>
<feature type="transmembrane region" description="Helical" evidence="5">
    <location>
        <begin position="67"/>
        <end position="85"/>
    </location>
</feature>
<dbReference type="EMBL" id="CP120863">
    <property type="protein sequence ID" value="WFE88019.1"/>
    <property type="molecule type" value="Genomic_DNA"/>
</dbReference>
<keyword evidence="5" id="KW-1133">Transmembrane helix</keyword>
<feature type="compositionally biased region" description="Low complexity" evidence="4">
    <location>
        <begin position="339"/>
        <end position="349"/>
    </location>
</feature>
<evidence type="ECO:0000259" key="6">
    <source>
        <dbReference type="PROSITE" id="PS01124"/>
    </source>
</evidence>
<gene>
    <name evidence="7" type="ORF">K1718_17840</name>
</gene>
<accession>A0ABY8EYG3</accession>
<keyword evidence="5" id="KW-0472">Membrane</keyword>
<dbReference type="PROSITE" id="PS01124">
    <property type="entry name" value="HTH_ARAC_FAMILY_2"/>
    <property type="match status" value="1"/>
</dbReference>
<proteinExistence type="predicted"/>
<dbReference type="Pfam" id="PF12833">
    <property type="entry name" value="HTH_18"/>
    <property type="match status" value="1"/>
</dbReference>
<sequence>MISIPISFLLASVFLGLGVLTFSWRVFPTLTRCLFLALFCVMSLEAVLVGLRFAFANYTFLPLQRVLPVWIAPLVFLSFASLAVSQATLGKWLLVNGVISAGLSVALFLPVPFVGYIDAVIALSFTVYAVALIRLWSQGRDVFTQSPIELGALLSKLLLAAIAVMIATLIIDGLVAILFAQNRPDAAAIAISFASLFFLIASVALIAVGAKWKPGRSRSDDPYVADEAKSRALVDEARGLLKGRGFAKDPQLSLTRLARRLGVPERDLSQAVNRTLGMNVSQFVNSIRLEEAADRLKVSDEPVSSILEEVGFLTRSNFYREFQNQYGEAPGTFRKKAQSELSRSARSSS</sequence>
<protein>
    <submittedName>
        <fullName evidence="7">Helix-turn-helix domain-containing protein</fullName>
    </submittedName>
</protein>
<keyword evidence="1" id="KW-0805">Transcription regulation</keyword>
<feature type="transmembrane region" description="Helical" evidence="5">
    <location>
        <begin position="115"/>
        <end position="136"/>
    </location>
</feature>
<feature type="region of interest" description="Disordered" evidence="4">
    <location>
        <begin position="329"/>
        <end position="349"/>
    </location>
</feature>
<dbReference type="PROSITE" id="PS00041">
    <property type="entry name" value="HTH_ARAC_FAMILY_1"/>
    <property type="match status" value="1"/>
</dbReference>
<dbReference type="SMART" id="SM00342">
    <property type="entry name" value="HTH_ARAC"/>
    <property type="match status" value="1"/>
</dbReference>
<feature type="transmembrane region" description="Helical" evidence="5">
    <location>
        <begin position="92"/>
        <end position="109"/>
    </location>
</feature>
<evidence type="ECO:0000256" key="4">
    <source>
        <dbReference type="SAM" id="MobiDB-lite"/>
    </source>
</evidence>
<name>A0ABY8EYG3_9HYPH</name>
<feature type="domain" description="HTH araC/xylS-type" evidence="6">
    <location>
        <begin position="235"/>
        <end position="336"/>
    </location>
</feature>
<reference evidence="7 8" key="1">
    <citation type="submission" date="2023-03" db="EMBL/GenBank/DDBJ databases">
        <title>Roseibium porphyridii sp. nov. and Roseibium rhodosorbium sp. nov. isolated from marine algae, Porphyridium cruentum and Rhodosorus marinus, respectively.</title>
        <authorList>
            <person name="Lee M.W."/>
            <person name="Choi B.J."/>
            <person name="Lee J.K."/>
            <person name="Choi D.G."/>
            <person name="Baek J.H."/>
            <person name="Bayburt H."/>
            <person name="Kim J.M."/>
            <person name="Han D.M."/>
            <person name="Kim K.H."/>
            <person name="Jeon C.O."/>
        </authorList>
    </citation>
    <scope>NUCLEOTIDE SEQUENCE [LARGE SCALE GENOMIC DNA]</scope>
    <source>
        <strain evidence="7 8">KMA01</strain>
    </source>
</reference>
<evidence type="ECO:0000256" key="2">
    <source>
        <dbReference type="ARBA" id="ARBA00023125"/>
    </source>
</evidence>
<keyword evidence="8" id="KW-1185">Reference proteome</keyword>
<keyword evidence="2" id="KW-0238">DNA-binding</keyword>
<feature type="transmembrane region" description="Helical" evidence="5">
    <location>
        <begin position="186"/>
        <end position="208"/>
    </location>
</feature>
<evidence type="ECO:0000256" key="5">
    <source>
        <dbReference type="SAM" id="Phobius"/>
    </source>
</evidence>
<dbReference type="InterPro" id="IPR009057">
    <property type="entry name" value="Homeodomain-like_sf"/>
</dbReference>
<feature type="transmembrane region" description="Helical" evidence="5">
    <location>
        <begin position="6"/>
        <end position="27"/>
    </location>
</feature>
<dbReference type="PANTHER" id="PTHR43280">
    <property type="entry name" value="ARAC-FAMILY TRANSCRIPTIONAL REGULATOR"/>
    <property type="match status" value="1"/>
</dbReference>
<dbReference type="PANTHER" id="PTHR43280:SF29">
    <property type="entry name" value="ARAC-FAMILY TRANSCRIPTIONAL REGULATOR"/>
    <property type="match status" value="1"/>
</dbReference>
<dbReference type="Proteomes" id="UP001209803">
    <property type="component" value="Chromosome"/>
</dbReference>
<dbReference type="InterPro" id="IPR018062">
    <property type="entry name" value="HTH_AraC-typ_CS"/>
</dbReference>
<keyword evidence="5" id="KW-0812">Transmembrane</keyword>
<feature type="transmembrane region" description="Helical" evidence="5">
    <location>
        <begin position="157"/>
        <end position="180"/>
    </location>
</feature>
<dbReference type="RefSeq" id="WP_265682536.1">
    <property type="nucleotide sequence ID" value="NZ_CP120863.1"/>
</dbReference>
<evidence type="ECO:0000256" key="3">
    <source>
        <dbReference type="ARBA" id="ARBA00023163"/>
    </source>
</evidence>
<evidence type="ECO:0000313" key="8">
    <source>
        <dbReference type="Proteomes" id="UP001209803"/>
    </source>
</evidence>
<feature type="transmembrane region" description="Helical" evidence="5">
    <location>
        <begin position="34"/>
        <end position="55"/>
    </location>
</feature>
<keyword evidence="3" id="KW-0804">Transcription</keyword>